<feature type="domain" description="GFO/IDH/MocA-like oxidoreductase" evidence="4">
    <location>
        <begin position="133"/>
        <end position="255"/>
    </location>
</feature>
<dbReference type="InterPro" id="IPR000683">
    <property type="entry name" value="Gfo/Idh/MocA-like_OxRdtase_N"/>
</dbReference>
<dbReference type="PATRIC" id="fig|363754.4.peg.6765"/>
<dbReference type="SUPFAM" id="SSF55347">
    <property type="entry name" value="Glyceraldehyde-3-phosphate dehydrogenase-like, C-terminal domain"/>
    <property type="match status" value="1"/>
</dbReference>
<proteinExistence type="inferred from homology"/>
<organism evidence="5 6">
    <name type="scientific">Rhizobium freirei PRF 81</name>
    <dbReference type="NCBI Taxonomy" id="363754"/>
    <lineage>
        <taxon>Bacteria</taxon>
        <taxon>Pseudomonadati</taxon>
        <taxon>Pseudomonadota</taxon>
        <taxon>Alphaproteobacteria</taxon>
        <taxon>Hyphomicrobiales</taxon>
        <taxon>Rhizobiaceae</taxon>
        <taxon>Rhizobium/Agrobacterium group</taxon>
        <taxon>Rhizobium</taxon>
    </lineage>
</organism>
<comment type="similarity">
    <text evidence="1">Belongs to the Gfo/Idh/MocA family.</text>
</comment>
<dbReference type="OrthoDB" id="9774191at2"/>
<dbReference type="Gene3D" id="3.40.50.720">
    <property type="entry name" value="NAD(P)-binding Rossmann-like Domain"/>
    <property type="match status" value="1"/>
</dbReference>
<dbReference type="PANTHER" id="PTHR22604:SF105">
    <property type="entry name" value="TRANS-1,2-DIHYDROBENZENE-1,2-DIOL DEHYDROGENASE"/>
    <property type="match status" value="1"/>
</dbReference>
<reference evidence="5 6" key="1">
    <citation type="journal article" date="2012" name="BMC Genomics">
        <title>Genomic basis of broad host range and environmental adaptability of Rhizobium tropici CIAT 899 and Rhizobium sp. PRF 81 which are used in inoculants for common bean (Phaseolus vulgaris L.).</title>
        <authorList>
            <person name="Ormeno-Orrillo E."/>
            <person name="Menna P."/>
            <person name="Almeida L.G."/>
            <person name="Ollero F.J."/>
            <person name="Nicolas M.F."/>
            <person name="Pains Rodrigues E."/>
            <person name="Shigueyoshi Nakatani A."/>
            <person name="Silva Batista J.S."/>
            <person name="Oliveira Chueire L.M."/>
            <person name="Souza R.C."/>
            <person name="Ribeiro Vasconcelos A.T."/>
            <person name="Megias M."/>
            <person name="Hungria M."/>
            <person name="Martinez-Romero E."/>
        </authorList>
    </citation>
    <scope>NUCLEOTIDE SEQUENCE [LARGE SCALE GENOMIC DNA]</scope>
    <source>
        <strain evidence="5 6">PRF 81</strain>
        <plasmid evidence="5">pPRF81a</plasmid>
    </source>
</reference>
<dbReference type="InterPro" id="IPR036291">
    <property type="entry name" value="NAD(P)-bd_dom_sf"/>
</dbReference>
<dbReference type="Proteomes" id="UP000012429">
    <property type="component" value="Unassembled WGS sequence"/>
</dbReference>
<protein>
    <submittedName>
        <fullName evidence="5">Putative GFO/IDH/MocA family oxidoreductase</fullName>
    </submittedName>
</protein>
<dbReference type="RefSeq" id="WP_004129466.1">
    <property type="nucleotide sequence ID" value="NZ_AQHN01000095.1"/>
</dbReference>
<dbReference type="GO" id="GO:0016491">
    <property type="term" value="F:oxidoreductase activity"/>
    <property type="evidence" value="ECO:0007669"/>
    <property type="project" value="UniProtKB-KW"/>
</dbReference>
<dbReference type="SUPFAM" id="SSF51735">
    <property type="entry name" value="NAD(P)-binding Rossmann-fold domains"/>
    <property type="match status" value="1"/>
</dbReference>
<gene>
    <name evidence="5" type="ORF">RHSP_41505</name>
</gene>
<keyword evidence="5" id="KW-0614">Plasmid</keyword>
<evidence type="ECO:0000259" key="3">
    <source>
        <dbReference type="Pfam" id="PF01408"/>
    </source>
</evidence>
<evidence type="ECO:0000256" key="2">
    <source>
        <dbReference type="ARBA" id="ARBA00023002"/>
    </source>
</evidence>
<dbReference type="Pfam" id="PF22725">
    <property type="entry name" value="GFO_IDH_MocA_C3"/>
    <property type="match status" value="1"/>
</dbReference>
<sequence>MNKAKLRWGIVGPGEIAKTFAAALRKSDTGMLTAVGTRNPARASLAEDFAGARIVDGYENLLNSTDVDVVYIATPHVNHVEWAIKGLRAGKHVLVEKPVAMTQAGAKRVYEEAKKANRFAGEAFMYRPHPQTRKLMELVRDGAIGTPRIIRSNFGFNAGRILSGHRLFEPSLAGGAILDLGGYPASIVRLLAGAAESLPFLDPELVSGAAHIEGDVDLWSSATLKFSNGIIGELSCSMMAQLDNTLFVFGSAGTIAVRDFWYASGRNGGVGTITLTQADMVSNIEVRDERWLYTFEIDDVARSIHAGNLEFNAPGMSWEDSLGNMGVLDAWRRTAGLHYEIEQDELGNFQEH</sequence>
<comment type="caution">
    <text evidence="5">The sequence shown here is derived from an EMBL/GenBank/DDBJ whole genome shotgun (WGS) entry which is preliminary data.</text>
</comment>
<evidence type="ECO:0000256" key="1">
    <source>
        <dbReference type="ARBA" id="ARBA00010928"/>
    </source>
</evidence>
<accession>N6UQ27</accession>
<dbReference type="Pfam" id="PF01408">
    <property type="entry name" value="GFO_IDH_MocA"/>
    <property type="match status" value="1"/>
</dbReference>
<dbReference type="AlphaFoldDB" id="N6UQ27"/>
<geneLocation type="plasmid" evidence="5">
    <name>pPRF81a</name>
</geneLocation>
<dbReference type="PANTHER" id="PTHR22604">
    <property type="entry name" value="OXIDOREDUCTASES"/>
    <property type="match status" value="1"/>
</dbReference>
<name>N6UQ27_9HYPH</name>
<dbReference type="InterPro" id="IPR050984">
    <property type="entry name" value="Gfo/Idh/MocA_domain"/>
</dbReference>
<evidence type="ECO:0000313" key="5">
    <source>
        <dbReference type="EMBL" id="ENN83850.1"/>
    </source>
</evidence>
<dbReference type="InterPro" id="IPR055170">
    <property type="entry name" value="GFO_IDH_MocA-like_dom"/>
</dbReference>
<keyword evidence="2" id="KW-0560">Oxidoreductase</keyword>
<evidence type="ECO:0000259" key="4">
    <source>
        <dbReference type="Pfam" id="PF22725"/>
    </source>
</evidence>
<feature type="domain" description="Gfo/Idh/MocA-like oxidoreductase N-terminal" evidence="3">
    <location>
        <begin position="6"/>
        <end position="119"/>
    </location>
</feature>
<keyword evidence="6" id="KW-1185">Reference proteome</keyword>
<evidence type="ECO:0000313" key="6">
    <source>
        <dbReference type="Proteomes" id="UP000012429"/>
    </source>
</evidence>
<dbReference type="GO" id="GO:0000166">
    <property type="term" value="F:nucleotide binding"/>
    <property type="evidence" value="ECO:0007669"/>
    <property type="project" value="InterPro"/>
</dbReference>
<dbReference type="EMBL" id="AQHN01000095">
    <property type="protein sequence ID" value="ENN83850.1"/>
    <property type="molecule type" value="Genomic_DNA"/>
</dbReference>
<dbReference type="Gene3D" id="3.30.360.10">
    <property type="entry name" value="Dihydrodipicolinate Reductase, domain 2"/>
    <property type="match status" value="1"/>
</dbReference>